<evidence type="ECO:0000313" key="3">
    <source>
        <dbReference type="Proteomes" id="UP001328733"/>
    </source>
</evidence>
<organism evidence="2 3">
    <name type="scientific">Pannus brasiliensis CCIBt3594</name>
    <dbReference type="NCBI Taxonomy" id="1427578"/>
    <lineage>
        <taxon>Bacteria</taxon>
        <taxon>Bacillati</taxon>
        <taxon>Cyanobacteriota</taxon>
        <taxon>Cyanophyceae</taxon>
        <taxon>Oscillatoriophycideae</taxon>
        <taxon>Chroococcales</taxon>
        <taxon>Microcystaceae</taxon>
        <taxon>Pannus</taxon>
    </lineage>
</organism>
<dbReference type="InterPro" id="IPR038721">
    <property type="entry name" value="IS701-like_DDE_dom"/>
</dbReference>
<keyword evidence="3" id="KW-1185">Reference proteome</keyword>
<gene>
    <name evidence="2" type="ORF">V0288_25190</name>
</gene>
<dbReference type="EMBL" id="JBAFSM010000114">
    <property type="protein sequence ID" value="MEG3440439.1"/>
    <property type="molecule type" value="Genomic_DNA"/>
</dbReference>
<evidence type="ECO:0000259" key="1">
    <source>
        <dbReference type="Pfam" id="PF13546"/>
    </source>
</evidence>
<proteinExistence type="predicted"/>
<dbReference type="AlphaFoldDB" id="A0AAW9R249"/>
<dbReference type="PANTHER" id="PTHR33627:SF1">
    <property type="entry name" value="TRANSPOSASE"/>
    <property type="match status" value="1"/>
</dbReference>
<name>A0AAW9R249_9CHRO</name>
<sequence length="155" mass="17839">NGIVSVNAYGLIERMTFPLTSEVYKPKERLKEGDTYKSKPPIAAGMVKELVEKGFKIKRVLADSEYGESGSNFLSILEELGIEYAVAIRSNHAVLMASGQRVRRNRWQEFERIHSNGEREKRYIREIIFGKRRQVRYWEITTDKDAIPEGLLGMS</sequence>
<reference evidence="2 3" key="1">
    <citation type="submission" date="2024-01" db="EMBL/GenBank/DDBJ databases">
        <title>Genomic insights into the taxonomy and metabolism of the cyanobacterium Pannus brasiliensis CCIBt3594.</title>
        <authorList>
            <person name="Machado M."/>
            <person name="Botero N.B."/>
            <person name="Andreote A.P.D."/>
            <person name="Feitosa A.M.T."/>
            <person name="Popin R."/>
            <person name="Sivonen K."/>
            <person name="Fiore M.F."/>
        </authorList>
    </citation>
    <scope>NUCLEOTIDE SEQUENCE [LARGE SCALE GENOMIC DNA]</scope>
    <source>
        <strain evidence="2 3">CCIBt3594</strain>
    </source>
</reference>
<dbReference type="Proteomes" id="UP001328733">
    <property type="component" value="Unassembled WGS sequence"/>
</dbReference>
<comment type="caution">
    <text evidence="2">The sequence shown here is derived from an EMBL/GenBank/DDBJ whole genome shotgun (WGS) entry which is preliminary data.</text>
</comment>
<accession>A0AAW9R249</accession>
<feature type="non-terminal residue" evidence="2">
    <location>
        <position position="1"/>
    </location>
</feature>
<feature type="domain" description="Transposase IS701-like DDE" evidence="1">
    <location>
        <begin position="31"/>
        <end position="102"/>
    </location>
</feature>
<evidence type="ECO:0000313" key="2">
    <source>
        <dbReference type="EMBL" id="MEG3440439.1"/>
    </source>
</evidence>
<dbReference type="PANTHER" id="PTHR33627">
    <property type="entry name" value="TRANSPOSASE"/>
    <property type="match status" value="1"/>
</dbReference>
<dbReference type="InterPro" id="IPR039365">
    <property type="entry name" value="IS701-like"/>
</dbReference>
<dbReference type="RefSeq" id="WP_332867908.1">
    <property type="nucleotide sequence ID" value="NZ_JBAFSM010000114.1"/>
</dbReference>
<protein>
    <submittedName>
        <fullName evidence="2">Transposase</fullName>
    </submittedName>
</protein>
<dbReference type="Pfam" id="PF13546">
    <property type="entry name" value="DDE_5"/>
    <property type="match status" value="1"/>
</dbReference>